<evidence type="ECO:0000313" key="10">
    <source>
        <dbReference type="EMBL" id="MBY4797300.1"/>
    </source>
</evidence>
<dbReference type="Proteomes" id="UP000700908">
    <property type="component" value="Unassembled WGS sequence"/>
</dbReference>
<dbReference type="EC" id="6.3.5.7" evidence="8"/>
<dbReference type="InterPro" id="IPR023631">
    <property type="entry name" value="Amidase_dom"/>
</dbReference>
<name>A0ABS7MLM8_9ACTN</name>
<dbReference type="InterPro" id="IPR000120">
    <property type="entry name" value="Amidase"/>
</dbReference>
<evidence type="ECO:0000256" key="5">
    <source>
        <dbReference type="ARBA" id="ARBA00022917"/>
    </source>
</evidence>
<proteinExistence type="inferred from homology"/>
<accession>A0ABS7MLM8</accession>
<dbReference type="PANTHER" id="PTHR11895:SF151">
    <property type="entry name" value="GLUTAMYL-TRNA(GLN) AMIDOTRANSFERASE SUBUNIT A"/>
    <property type="match status" value="1"/>
</dbReference>
<keyword evidence="4 8" id="KW-0067">ATP-binding</keyword>
<evidence type="ECO:0000259" key="9">
    <source>
        <dbReference type="Pfam" id="PF01425"/>
    </source>
</evidence>
<evidence type="ECO:0000256" key="3">
    <source>
        <dbReference type="ARBA" id="ARBA00022741"/>
    </source>
</evidence>
<dbReference type="SUPFAM" id="SSF75304">
    <property type="entry name" value="Amidase signature (AS) enzymes"/>
    <property type="match status" value="1"/>
</dbReference>
<evidence type="ECO:0000256" key="7">
    <source>
        <dbReference type="ARBA" id="ARBA00047407"/>
    </source>
</evidence>
<evidence type="ECO:0000256" key="6">
    <source>
        <dbReference type="ARBA" id="ARBA00025295"/>
    </source>
</evidence>
<reference evidence="10 11" key="1">
    <citation type="submission" date="2021-08" db="EMBL/GenBank/DDBJ databases">
        <title>Collinsella faecalis sp. nov. isolated from swine faeces.</title>
        <authorList>
            <person name="Oh B.S."/>
            <person name="Lee J.H."/>
        </authorList>
    </citation>
    <scope>NUCLEOTIDE SEQUENCE [LARGE SCALE GENOMIC DNA]</scope>
    <source>
        <strain evidence="10 11">AGMB00827</strain>
    </source>
</reference>
<feature type="active site" description="Acyl-ester intermediate" evidence="8">
    <location>
        <position position="182"/>
    </location>
</feature>
<comment type="subunit">
    <text evidence="8">Heterotrimer of A, B and C subunits.</text>
</comment>
<keyword evidence="5 8" id="KW-0648">Protein biosynthesis</keyword>
<evidence type="ECO:0000256" key="2">
    <source>
        <dbReference type="ARBA" id="ARBA00022598"/>
    </source>
</evidence>
<feature type="active site" description="Charge relay system" evidence="8">
    <location>
        <position position="83"/>
    </location>
</feature>
<comment type="caution">
    <text evidence="10">The sequence shown here is derived from an EMBL/GenBank/DDBJ whole genome shotgun (WGS) entry which is preliminary data.</text>
</comment>
<keyword evidence="3 8" id="KW-0547">Nucleotide-binding</keyword>
<evidence type="ECO:0000256" key="8">
    <source>
        <dbReference type="HAMAP-Rule" id="MF_00120"/>
    </source>
</evidence>
<dbReference type="EMBL" id="JAIMFO010000005">
    <property type="protein sequence ID" value="MBY4797300.1"/>
    <property type="molecule type" value="Genomic_DNA"/>
</dbReference>
<dbReference type="InterPro" id="IPR036928">
    <property type="entry name" value="AS_sf"/>
</dbReference>
<evidence type="ECO:0000256" key="1">
    <source>
        <dbReference type="ARBA" id="ARBA00008069"/>
    </source>
</evidence>
<feature type="active site" description="Charge relay system" evidence="8">
    <location>
        <position position="158"/>
    </location>
</feature>
<gene>
    <name evidence="8 10" type="primary">gatA</name>
    <name evidence="10" type="ORF">K6V98_02830</name>
</gene>
<evidence type="ECO:0000313" key="11">
    <source>
        <dbReference type="Proteomes" id="UP000700908"/>
    </source>
</evidence>
<dbReference type="RefSeq" id="WP_222199069.1">
    <property type="nucleotide sequence ID" value="NZ_JAIMFO010000005.1"/>
</dbReference>
<dbReference type="PANTHER" id="PTHR11895">
    <property type="entry name" value="TRANSAMIDASE"/>
    <property type="match status" value="1"/>
</dbReference>
<dbReference type="PROSITE" id="PS00571">
    <property type="entry name" value="AMIDASES"/>
    <property type="match status" value="1"/>
</dbReference>
<comment type="similarity">
    <text evidence="1 8">Belongs to the amidase family. GatA subfamily.</text>
</comment>
<sequence>MSSASTLDQLTAAQIAEGVQTGALSATEVTRAALAAIEAREPAIGAFLEVTPELAYAAAERLDARRAAGESLPPLAGVPLAIKDNMNLVGTHTTCASKMLESYVSPYTATCVDRMLAAGCIPVGKTNMDEFAFGSSTESSAFHPTKNPWDTDRVPGGSSGGSAAAVAAGETPLALGSDTGGSIRQPAALCGVIGMKPSYGAVSRYGVTAFGSSLDQVGPFGRTVLDVALAMDALMAGGADPLDGTSRAFEASFTAGLNEGVAGKRVGIVPALMEAQGLADEVREAVQAAAGALRDAGAELVEIELPHLDAAIAAYYVIGPAEAFSNLARFDGIRYGYQEPGCSSLGEQSARSRAHGFGEEVKRRQLLGAYLLSSGVYDRYYFAAQKARTLITEDYAAAFAQVDAILMPAAPRTAFRFGELSDPTQMYLSDLFTISLNIAGNAGMSVPVGLGKDTKLPVAVQLQGAAFTDAKLLRFARVVEQAFVRDGSDSVLPVAPIASGTCSPSGACSVPDACTTTDTCTTTDVPVAPIASDVSAAPTVVQKGGELS</sequence>
<dbReference type="NCBIfam" id="TIGR00132">
    <property type="entry name" value="gatA"/>
    <property type="match status" value="1"/>
</dbReference>
<comment type="function">
    <text evidence="6 8">Allows the formation of correctly charged Gln-tRNA(Gln) through the transamidation of misacylated Glu-tRNA(Gln) in organisms which lack glutaminyl-tRNA synthetase. The reaction takes place in the presence of glutamine and ATP through an activated gamma-phospho-Glu-tRNA(Gln).</text>
</comment>
<protein>
    <recommendedName>
        <fullName evidence="8">Glutamyl-tRNA(Gln) amidotransferase subunit A</fullName>
        <shortName evidence="8">Glu-ADT subunit A</shortName>
        <ecNumber evidence="8">6.3.5.7</ecNumber>
    </recommendedName>
</protein>
<dbReference type="InterPro" id="IPR004412">
    <property type="entry name" value="GatA"/>
</dbReference>
<organism evidence="10 11">
    <name type="scientific">Collinsella ureilytica</name>
    <dbReference type="NCBI Taxonomy" id="2869515"/>
    <lineage>
        <taxon>Bacteria</taxon>
        <taxon>Bacillati</taxon>
        <taxon>Actinomycetota</taxon>
        <taxon>Coriobacteriia</taxon>
        <taxon>Coriobacteriales</taxon>
        <taxon>Coriobacteriaceae</taxon>
        <taxon>Collinsella</taxon>
    </lineage>
</organism>
<keyword evidence="11" id="KW-1185">Reference proteome</keyword>
<keyword evidence="2 8" id="KW-0436">Ligase</keyword>
<comment type="catalytic activity">
    <reaction evidence="7 8">
        <text>L-glutamyl-tRNA(Gln) + L-glutamine + ATP + H2O = L-glutaminyl-tRNA(Gln) + L-glutamate + ADP + phosphate + H(+)</text>
        <dbReference type="Rhea" id="RHEA:17521"/>
        <dbReference type="Rhea" id="RHEA-COMP:9681"/>
        <dbReference type="Rhea" id="RHEA-COMP:9684"/>
        <dbReference type="ChEBI" id="CHEBI:15377"/>
        <dbReference type="ChEBI" id="CHEBI:15378"/>
        <dbReference type="ChEBI" id="CHEBI:29985"/>
        <dbReference type="ChEBI" id="CHEBI:30616"/>
        <dbReference type="ChEBI" id="CHEBI:43474"/>
        <dbReference type="ChEBI" id="CHEBI:58359"/>
        <dbReference type="ChEBI" id="CHEBI:78520"/>
        <dbReference type="ChEBI" id="CHEBI:78521"/>
        <dbReference type="ChEBI" id="CHEBI:456216"/>
        <dbReference type="EC" id="6.3.5.7"/>
    </reaction>
</comment>
<evidence type="ECO:0000256" key="4">
    <source>
        <dbReference type="ARBA" id="ARBA00022840"/>
    </source>
</evidence>
<dbReference type="Pfam" id="PF01425">
    <property type="entry name" value="Amidase"/>
    <property type="match status" value="1"/>
</dbReference>
<dbReference type="HAMAP" id="MF_00120">
    <property type="entry name" value="GatA"/>
    <property type="match status" value="1"/>
</dbReference>
<feature type="domain" description="Amidase" evidence="9">
    <location>
        <begin position="28"/>
        <end position="473"/>
    </location>
</feature>
<dbReference type="Gene3D" id="3.90.1300.10">
    <property type="entry name" value="Amidase signature (AS) domain"/>
    <property type="match status" value="1"/>
</dbReference>
<dbReference type="InterPro" id="IPR020556">
    <property type="entry name" value="Amidase_CS"/>
</dbReference>